<evidence type="ECO:0000256" key="3">
    <source>
        <dbReference type="PROSITE-ProRule" id="PRU00169"/>
    </source>
</evidence>
<dbReference type="Gene3D" id="3.40.50.300">
    <property type="entry name" value="P-loop containing nucleotide triphosphate hydrolases"/>
    <property type="match status" value="1"/>
</dbReference>
<reference evidence="5 6" key="1">
    <citation type="submission" date="2019-12" db="EMBL/GenBank/DDBJ databases">
        <title>Comparative genomics gives insights into the taxonomy of the Azoarcus-Aromatoleum group and reveals separate origins of nif in the plant-associated Azoarcus and non-plant-associated Aromatoleum sub-groups.</title>
        <authorList>
            <person name="Lafos M."/>
            <person name="Maluk M."/>
            <person name="Batista M."/>
            <person name="Junghare M."/>
            <person name="Carmona M."/>
            <person name="Faoro H."/>
            <person name="Cruz L.M."/>
            <person name="Battistoni F."/>
            <person name="De Souza E."/>
            <person name="Pedrosa F."/>
            <person name="Chen W.-M."/>
            <person name="Poole P.S."/>
            <person name="Dixon R.A."/>
            <person name="James E.K."/>
        </authorList>
    </citation>
    <scope>NUCLEOTIDE SEQUENCE [LARGE SCALE GENOMIC DNA]</scope>
    <source>
        <strain evidence="5 6">T</strain>
    </source>
</reference>
<dbReference type="Pfam" id="PF00072">
    <property type="entry name" value="Response_reg"/>
    <property type="match status" value="1"/>
</dbReference>
<dbReference type="RefSeq" id="WP_169142535.1">
    <property type="nucleotide sequence ID" value="NZ_WTVS01000060.1"/>
</dbReference>
<gene>
    <name evidence="5" type="ORF">GPA27_21730</name>
</gene>
<evidence type="ECO:0000313" key="6">
    <source>
        <dbReference type="Proteomes" id="UP000634522"/>
    </source>
</evidence>
<protein>
    <submittedName>
        <fullName evidence="5">AAA family ATPase</fullName>
    </submittedName>
</protein>
<dbReference type="Pfam" id="PF13614">
    <property type="entry name" value="AAA_31"/>
    <property type="match status" value="1"/>
</dbReference>
<dbReference type="InterPro" id="IPR050625">
    <property type="entry name" value="ParA/MinD_ATPase"/>
</dbReference>
<evidence type="ECO:0000256" key="2">
    <source>
        <dbReference type="ARBA" id="ARBA00022840"/>
    </source>
</evidence>
<evidence type="ECO:0000256" key="1">
    <source>
        <dbReference type="ARBA" id="ARBA00022741"/>
    </source>
</evidence>
<dbReference type="Proteomes" id="UP000634522">
    <property type="component" value="Unassembled WGS sequence"/>
</dbReference>
<dbReference type="PANTHER" id="PTHR43384:SF6">
    <property type="entry name" value="SEPTUM SITE-DETERMINING PROTEIN MIND HOMOLOG, CHLOROPLASTIC"/>
    <property type="match status" value="1"/>
</dbReference>
<keyword evidence="2" id="KW-0067">ATP-binding</keyword>
<feature type="domain" description="Response regulatory" evidence="4">
    <location>
        <begin position="5"/>
        <end position="120"/>
    </location>
</feature>
<dbReference type="InterPro" id="IPR001789">
    <property type="entry name" value="Sig_transdc_resp-reg_receiver"/>
</dbReference>
<accession>A0ABX1NLG1</accession>
<dbReference type="InterPro" id="IPR011006">
    <property type="entry name" value="CheY-like_superfamily"/>
</dbReference>
<dbReference type="Gene3D" id="3.40.50.2300">
    <property type="match status" value="1"/>
</dbReference>
<evidence type="ECO:0000259" key="4">
    <source>
        <dbReference type="PROSITE" id="PS50110"/>
    </source>
</evidence>
<comment type="caution">
    <text evidence="5">The sequence shown here is derived from an EMBL/GenBank/DDBJ whole genome shotgun (WGS) entry which is preliminary data.</text>
</comment>
<dbReference type="SMART" id="SM00448">
    <property type="entry name" value="REC"/>
    <property type="match status" value="1"/>
</dbReference>
<proteinExistence type="predicted"/>
<dbReference type="PANTHER" id="PTHR43384">
    <property type="entry name" value="SEPTUM SITE-DETERMINING PROTEIN MIND HOMOLOG, CHLOROPLASTIC-RELATED"/>
    <property type="match status" value="1"/>
</dbReference>
<keyword evidence="6" id="KW-1185">Reference proteome</keyword>
<organism evidence="5 6">
    <name type="scientific">Aromatoleum toluolicum</name>
    <dbReference type="NCBI Taxonomy" id="90060"/>
    <lineage>
        <taxon>Bacteria</taxon>
        <taxon>Pseudomonadati</taxon>
        <taxon>Pseudomonadota</taxon>
        <taxon>Betaproteobacteria</taxon>
        <taxon>Rhodocyclales</taxon>
        <taxon>Rhodocyclaceae</taxon>
        <taxon>Aromatoleum</taxon>
    </lineage>
</organism>
<dbReference type="PROSITE" id="PS50110">
    <property type="entry name" value="RESPONSE_REGULATORY"/>
    <property type="match status" value="1"/>
</dbReference>
<dbReference type="SUPFAM" id="SSF52172">
    <property type="entry name" value="CheY-like"/>
    <property type="match status" value="1"/>
</dbReference>
<dbReference type="SUPFAM" id="SSF52540">
    <property type="entry name" value="P-loop containing nucleoside triphosphate hydrolases"/>
    <property type="match status" value="1"/>
</dbReference>
<dbReference type="InterPro" id="IPR027417">
    <property type="entry name" value="P-loop_NTPase"/>
</dbReference>
<keyword evidence="1" id="KW-0547">Nucleotide-binding</keyword>
<comment type="caution">
    <text evidence="3">Lacks conserved residue(s) required for the propagation of feature annotation.</text>
</comment>
<dbReference type="InterPro" id="IPR025669">
    <property type="entry name" value="AAA_dom"/>
</dbReference>
<name>A0ABX1NLG1_9RHOO</name>
<evidence type="ECO:0000313" key="5">
    <source>
        <dbReference type="EMBL" id="NMG00001.1"/>
    </source>
</evidence>
<sequence length="388" mass="42043">MSKTRITVVSSDALHLSQITRVLEQDKNLGEVSTLQCGASELATLKDVPDVLIVNGGLPENGGLESLEQLRLKNPETAFIVVSDNHSPDFLLRAMRAGVREVLPTPTAGTQLHAAIGRIAPRRKAQDAADGKILAMTSCKGGSGATFIATNLAWVLATTHGKRVALIDLNLQFGDAAMYVTDQTPASNLALVCQQIHRLDAAFLRSAMIEVAPNFHLLAAPDDPAHATDVRAEHVEAILKVARANYDFVIVDVGRSLDGVSLQPFDMADMIFPVVQLTLPFIREAKRLVQVFLSLGYPMAKVGLIVNRHHKNCEISLQDLERTVNAKVFKTVPNCYEEVAASVNQGEPIARLAKNSPVTKALREVAASLDTVQEKNGKGWLSRLFATH</sequence>
<dbReference type="EMBL" id="WTVS01000060">
    <property type="protein sequence ID" value="NMG00001.1"/>
    <property type="molecule type" value="Genomic_DNA"/>
</dbReference>